<sequence>MASHPPSIFWMGSVSLCCSIHHEQRGCVQGPTVRAQAAQAYNMSGLDVVGDSNLMLGQMWRWTAPKAPHLQDLYR</sequence>
<dbReference type="Proteomes" id="UP000011713">
    <property type="component" value="Unassembled WGS sequence"/>
</dbReference>
<dbReference type="VEuPathDB" id="FungiDB:HpaG803402"/>
<name>M4BAU2_HYAAE</name>
<accession>M4BAU2</accession>
<proteinExistence type="predicted"/>
<dbReference type="InParanoid" id="M4BAU2"/>
<keyword evidence="2" id="KW-1185">Reference proteome</keyword>
<dbReference type="EMBL" id="JH598083">
    <property type="status" value="NOT_ANNOTATED_CDS"/>
    <property type="molecule type" value="Genomic_DNA"/>
</dbReference>
<dbReference type="AlphaFoldDB" id="M4BAU2"/>
<evidence type="ECO:0000313" key="2">
    <source>
        <dbReference type="Proteomes" id="UP000011713"/>
    </source>
</evidence>
<dbReference type="HOGENOM" id="CLU_2676333_0_0_1"/>
<dbReference type="EnsemblProtists" id="HpaT803402">
    <property type="protein sequence ID" value="HpaP803402"/>
    <property type="gene ID" value="HpaG803402"/>
</dbReference>
<protein>
    <submittedName>
        <fullName evidence="1">Uncharacterized protein</fullName>
    </submittedName>
</protein>
<evidence type="ECO:0000313" key="1">
    <source>
        <dbReference type="EnsemblProtists" id="HpaP803402"/>
    </source>
</evidence>
<organism evidence="1 2">
    <name type="scientific">Hyaloperonospora arabidopsidis (strain Emoy2)</name>
    <name type="common">Downy mildew agent</name>
    <name type="synonym">Peronospora arabidopsidis</name>
    <dbReference type="NCBI Taxonomy" id="559515"/>
    <lineage>
        <taxon>Eukaryota</taxon>
        <taxon>Sar</taxon>
        <taxon>Stramenopiles</taxon>
        <taxon>Oomycota</taxon>
        <taxon>Peronosporomycetes</taxon>
        <taxon>Peronosporales</taxon>
        <taxon>Peronosporaceae</taxon>
        <taxon>Hyaloperonospora</taxon>
    </lineage>
</organism>
<reference evidence="1" key="2">
    <citation type="submission" date="2015-06" db="UniProtKB">
        <authorList>
            <consortium name="EnsemblProtists"/>
        </authorList>
    </citation>
    <scope>IDENTIFICATION</scope>
    <source>
        <strain evidence="1">Emoy2</strain>
    </source>
</reference>
<reference evidence="2" key="1">
    <citation type="journal article" date="2010" name="Science">
        <title>Signatures of adaptation to obligate biotrophy in the Hyaloperonospora arabidopsidis genome.</title>
        <authorList>
            <person name="Baxter L."/>
            <person name="Tripathy S."/>
            <person name="Ishaque N."/>
            <person name="Boot N."/>
            <person name="Cabral A."/>
            <person name="Kemen E."/>
            <person name="Thines M."/>
            <person name="Ah-Fong A."/>
            <person name="Anderson R."/>
            <person name="Badejoko W."/>
            <person name="Bittner-Eddy P."/>
            <person name="Boore J.L."/>
            <person name="Chibucos M.C."/>
            <person name="Coates M."/>
            <person name="Dehal P."/>
            <person name="Delehaunty K."/>
            <person name="Dong S."/>
            <person name="Downton P."/>
            <person name="Dumas B."/>
            <person name="Fabro G."/>
            <person name="Fronick C."/>
            <person name="Fuerstenberg S.I."/>
            <person name="Fulton L."/>
            <person name="Gaulin E."/>
            <person name="Govers F."/>
            <person name="Hughes L."/>
            <person name="Humphray S."/>
            <person name="Jiang R.H."/>
            <person name="Judelson H."/>
            <person name="Kamoun S."/>
            <person name="Kyung K."/>
            <person name="Meijer H."/>
            <person name="Minx P."/>
            <person name="Morris P."/>
            <person name="Nelson J."/>
            <person name="Phuntumart V."/>
            <person name="Qutob D."/>
            <person name="Rehmany A."/>
            <person name="Rougon-Cardoso A."/>
            <person name="Ryden P."/>
            <person name="Torto-Alalibo T."/>
            <person name="Studholme D."/>
            <person name="Wang Y."/>
            <person name="Win J."/>
            <person name="Wood J."/>
            <person name="Clifton S.W."/>
            <person name="Rogers J."/>
            <person name="Van den Ackerveken G."/>
            <person name="Jones J.D."/>
            <person name="McDowell J.M."/>
            <person name="Beynon J."/>
            <person name="Tyler B.M."/>
        </authorList>
    </citation>
    <scope>NUCLEOTIDE SEQUENCE [LARGE SCALE GENOMIC DNA]</scope>
    <source>
        <strain evidence="2">Emoy2</strain>
    </source>
</reference>